<proteinExistence type="predicted"/>
<dbReference type="Proteomes" id="UP000298493">
    <property type="component" value="Unassembled WGS sequence"/>
</dbReference>
<dbReference type="EMBL" id="SNSC02000011">
    <property type="protein sequence ID" value="TID19922.1"/>
    <property type="molecule type" value="Genomic_DNA"/>
</dbReference>
<reference evidence="2 3" key="1">
    <citation type="submission" date="2019-04" db="EMBL/GenBank/DDBJ databases">
        <title>High contiguity whole genome sequence and gene annotation resource for two Venturia nashicola isolates.</title>
        <authorList>
            <person name="Prokchorchik M."/>
            <person name="Won K."/>
            <person name="Lee Y."/>
            <person name="Choi E.D."/>
            <person name="Segonzac C."/>
            <person name="Sohn K.H."/>
        </authorList>
    </citation>
    <scope>NUCLEOTIDE SEQUENCE [LARGE SCALE GENOMIC DNA]</scope>
    <source>
        <strain evidence="2 3">PRI2</strain>
    </source>
</reference>
<sequence length="207" mass="22771">MDPSLSHTSGDRTRNTTSTRHKALNPANLKPSRVAGKYRREEETQVILDTQLAAAALDFQLSSDPPPHPEQSFRNSLSPSWQRLIVSEMLKSNSRTNSRHVRTEPNSKSSWKITQSAPPSSSDYEANTSLFVAMMGTEVVKGGPPIRRAMPFAEDDSKLRFRSASADADYGANDSLFLATIEAEGHRGLISSKETRVQSSPSVEGLR</sequence>
<evidence type="ECO:0000313" key="2">
    <source>
        <dbReference type="EMBL" id="TID19922.1"/>
    </source>
</evidence>
<feature type="compositionally biased region" description="Polar residues" evidence="1">
    <location>
        <begin position="104"/>
        <end position="124"/>
    </location>
</feature>
<feature type="region of interest" description="Disordered" evidence="1">
    <location>
        <begin position="1"/>
        <end position="42"/>
    </location>
</feature>
<protein>
    <submittedName>
        <fullName evidence="2">Uncharacterized protein</fullName>
    </submittedName>
</protein>
<evidence type="ECO:0000313" key="3">
    <source>
        <dbReference type="Proteomes" id="UP000298493"/>
    </source>
</evidence>
<evidence type="ECO:0000256" key="1">
    <source>
        <dbReference type="SAM" id="MobiDB-lite"/>
    </source>
</evidence>
<feature type="region of interest" description="Disordered" evidence="1">
    <location>
        <begin position="92"/>
        <end position="124"/>
    </location>
</feature>
<comment type="caution">
    <text evidence="2">The sequence shown here is derived from an EMBL/GenBank/DDBJ whole genome shotgun (WGS) entry which is preliminary data.</text>
</comment>
<feature type="region of interest" description="Disordered" evidence="1">
    <location>
        <begin position="59"/>
        <end position="78"/>
    </location>
</feature>
<accession>A0A4Z1NYL8</accession>
<name>A0A4Z1NYL8_9PEZI</name>
<keyword evidence="3" id="KW-1185">Reference proteome</keyword>
<dbReference type="AlphaFoldDB" id="A0A4Z1NYL8"/>
<organism evidence="2 3">
    <name type="scientific">Venturia nashicola</name>
    <dbReference type="NCBI Taxonomy" id="86259"/>
    <lineage>
        <taxon>Eukaryota</taxon>
        <taxon>Fungi</taxon>
        <taxon>Dikarya</taxon>
        <taxon>Ascomycota</taxon>
        <taxon>Pezizomycotina</taxon>
        <taxon>Dothideomycetes</taxon>
        <taxon>Pleosporomycetidae</taxon>
        <taxon>Venturiales</taxon>
        <taxon>Venturiaceae</taxon>
        <taxon>Venturia</taxon>
    </lineage>
</organism>
<gene>
    <name evidence="2" type="ORF">E6O75_ATG07382</name>
</gene>